<evidence type="ECO:0000256" key="2">
    <source>
        <dbReference type="SAM" id="Phobius"/>
    </source>
</evidence>
<sequence length="129" mass="13843">MMAQLVAMASTSSVCGSNCAANAKSVSSASGGGSNKPEITGLLRCGQRRSKREIGCSSSSKGGEKEEVGRRNNNNEELMRRSTSLGNLNRTPIAGRYHRQGRAELFPLLTLICFLVFMSRTAMRDNPTG</sequence>
<name>A0ABP1BGG9_9BRYO</name>
<evidence type="ECO:0000313" key="4">
    <source>
        <dbReference type="Proteomes" id="UP001497522"/>
    </source>
</evidence>
<reference evidence="3" key="1">
    <citation type="submission" date="2024-03" db="EMBL/GenBank/DDBJ databases">
        <authorList>
            <consortium name="ELIXIR-Norway"/>
            <consortium name="Elixir Norway"/>
        </authorList>
    </citation>
    <scope>NUCLEOTIDE SEQUENCE</scope>
</reference>
<evidence type="ECO:0000313" key="3">
    <source>
        <dbReference type="EMBL" id="CAK9874582.1"/>
    </source>
</evidence>
<keyword evidence="2" id="KW-0812">Transmembrane</keyword>
<feature type="transmembrane region" description="Helical" evidence="2">
    <location>
        <begin position="105"/>
        <end position="123"/>
    </location>
</feature>
<evidence type="ECO:0000256" key="1">
    <source>
        <dbReference type="SAM" id="MobiDB-lite"/>
    </source>
</evidence>
<organism evidence="3 4">
    <name type="scientific">Sphagnum jensenii</name>
    <dbReference type="NCBI Taxonomy" id="128206"/>
    <lineage>
        <taxon>Eukaryota</taxon>
        <taxon>Viridiplantae</taxon>
        <taxon>Streptophyta</taxon>
        <taxon>Embryophyta</taxon>
        <taxon>Bryophyta</taxon>
        <taxon>Sphagnophytina</taxon>
        <taxon>Sphagnopsida</taxon>
        <taxon>Sphagnales</taxon>
        <taxon>Sphagnaceae</taxon>
        <taxon>Sphagnum</taxon>
    </lineage>
</organism>
<dbReference type="EMBL" id="OZ023705">
    <property type="protein sequence ID" value="CAK9874582.1"/>
    <property type="molecule type" value="Genomic_DNA"/>
</dbReference>
<accession>A0ABP1BGG9</accession>
<gene>
    <name evidence="3" type="ORF">CSSPJE1EN2_LOCUS16897</name>
</gene>
<feature type="region of interest" description="Disordered" evidence="1">
    <location>
        <begin position="23"/>
        <end position="91"/>
    </location>
</feature>
<proteinExistence type="predicted"/>
<dbReference type="Proteomes" id="UP001497522">
    <property type="component" value="Chromosome 4"/>
</dbReference>
<protein>
    <submittedName>
        <fullName evidence="3">Uncharacterized protein</fullName>
    </submittedName>
</protein>
<keyword evidence="2" id="KW-1133">Transmembrane helix</keyword>
<keyword evidence="4" id="KW-1185">Reference proteome</keyword>
<feature type="compositionally biased region" description="Basic and acidic residues" evidence="1">
    <location>
        <begin position="62"/>
        <end position="80"/>
    </location>
</feature>
<keyword evidence="2" id="KW-0472">Membrane</keyword>